<dbReference type="GO" id="GO:0016020">
    <property type="term" value="C:membrane"/>
    <property type="evidence" value="ECO:0007669"/>
    <property type="project" value="UniProtKB-SubCell"/>
</dbReference>
<feature type="binding site" description="axial binding residue" evidence="10">
    <location>
        <position position="42"/>
    </location>
    <ligand>
        <name>heme</name>
        <dbReference type="ChEBI" id="CHEBI:30413"/>
    </ligand>
    <ligandPart>
        <name>Fe</name>
        <dbReference type="ChEBI" id="CHEBI:18248"/>
    </ligandPart>
</feature>
<keyword evidence="3 10" id="KW-0349">Heme</keyword>
<dbReference type="PROSITE" id="PS00086">
    <property type="entry name" value="CYTOCHROME_P450"/>
    <property type="match status" value="1"/>
</dbReference>
<dbReference type="SUPFAM" id="SSF48264">
    <property type="entry name" value="Cytochrome P450"/>
    <property type="match status" value="1"/>
</dbReference>
<keyword evidence="5 10" id="KW-0479">Metal-binding</keyword>
<dbReference type="PANTHER" id="PTHR47944">
    <property type="entry name" value="CYTOCHROME P450 98A9"/>
    <property type="match status" value="1"/>
</dbReference>
<keyword evidence="9" id="KW-0472">Membrane</keyword>
<evidence type="ECO:0000256" key="4">
    <source>
        <dbReference type="ARBA" id="ARBA00022692"/>
    </source>
</evidence>
<keyword evidence="13" id="KW-1185">Reference proteome</keyword>
<accession>A0A7J6WT86</accession>
<sequence length="102" mass="11912">MTDPRIWDKPEEFWPERFLNNSIDFKGQDFEFIPFGLGRRCCLGINYALVVIELVLANLLQHFNWKLPQGTEREDVDMNEAFGLTMHTKIPLRLVAEAPICM</sequence>
<evidence type="ECO:0000313" key="13">
    <source>
        <dbReference type="Proteomes" id="UP000554482"/>
    </source>
</evidence>
<keyword evidence="7 11" id="KW-0560">Oxidoreductase</keyword>
<evidence type="ECO:0000256" key="1">
    <source>
        <dbReference type="ARBA" id="ARBA00004167"/>
    </source>
</evidence>
<comment type="cofactor">
    <cofactor evidence="10">
        <name>heme</name>
        <dbReference type="ChEBI" id="CHEBI:30413"/>
    </cofactor>
</comment>
<comment type="similarity">
    <text evidence="2 11">Belongs to the cytochrome P450 family.</text>
</comment>
<dbReference type="InterPro" id="IPR001128">
    <property type="entry name" value="Cyt_P450"/>
</dbReference>
<dbReference type="GO" id="GO:0005506">
    <property type="term" value="F:iron ion binding"/>
    <property type="evidence" value="ECO:0007669"/>
    <property type="project" value="InterPro"/>
</dbReference>
<evidence type="ECO:0000256" key="7">
    <source>
        <dbReference type="ARBA" id="ARBA00023002"/>
    </source>
</evidence>
<comment type="caution">
    <text evidence="12">The sequence shown here is derived from an EMBL/GenBank/DDBJ whole genome shotgun (WGS) entry which is preliminary data.</text>
</comment>
<comment type="subcellular location">
    <subcellularLocation>
        <location evidence="1">Membrane</location>
        <topology evidence="1">Single-pass membrane protein</topology>
    </subcellularLocation>
</comment>
<keyword evidence="11" id="KW-0503">Monooxygenase</keyword>
<evidence type="ECO:0000256" key="5">
    <source>
        <dbReference type="ARBA" id="ARBA00022723"/>
    </source>
</evidence>
<keyword evidence="4" id="KW-0812">Transmembrane</keyword>
<dbReference type="GO" id="GO:0016705">
    <property type="term" value="F:oxidoreductase activity, acting on paired donors, with incorporation or reduction of molecular oxygen"/>
    <property type="evidence" value="ECO:0007669"/>
    <property type="project" value="InterPro"/>
</dbReference>
<keyword evidence="8 10" id="KW-0408">Iron</keyword>
<dbReference type="InterPro" id="IPR036396">
    <property type="entry name" value="Cyt_P450_sf"/>
</dbReference>
<organism evidence="12 13">
    <name type="scientific">Thalictrum thalictroides</name>
    <name type="common">Rue-anemone</name>
    <name type="synonym">Anemone thalictroides</name>
    <dbReference type="NCBI Taxonomy" id="46969"/>
    <lineage>
        <taxon>Eukaryota</taxon>
        <taxon>Viridiplantae</taxon>
        <taxon>Streptophyta</taxon>
        <taxon>Embryophyta</taxon>
        <taxon>Tracheophyta</taxon>
        <taxon>Spermatophyta</taxon>
        <taxon>Magnoliopsida</taxon>
        <taxon>Ranunculales</taxon>
        <taxon>Ranunculaceae</taxon>
        <taxon>Thalictroideae</taxon>
        <taxon>Thalictrum</taxon>
    </lineage>
</organism>
<dbReference type="GO" id="GO:0020037">
    <property type="term" value="F:heme binding"/>
    <property type="evidence" value="ECO:0007669"/>
    <property type="project" value="InterPro"/>
</dbReference>
<proteinExistence type="inferred from homology"/>
<evidence type="ECO:0000256" key="8">
    <source>
        <dbReference type="ARBA" id="ARBA00023004"/>
    </source>
</evidence>
<dbReference type="Pfam" id="PF00067">
    <property type="entry name" value="p450"/>
    <property type="match status" value="1"/>
</dbReference>
<dbReference type="EMBL" id="JABWDY010010588">
    <property type="protein sequence ID" value="KAF5200579.1"/>
    <property type="molecule type" value="Genomic_DNA"/>
</dbReference>
<dbReference type="GO" id="GO:0004497">
    <property type="term" value="F:monooxygenase activity"/>
    <property type="evidence" value="ECO:0007669"/>
    <property type="project" value="UniProtKB-KW"/>
</dbReference>
<dbReference type="PRINTS" id="PR00465">
    <property type="entry name" value="EP450IV"/>
</dbReference>
<dbReference type="AlphaFoldDB" id="A0A7J6WT86"/>
<gene>
    <name evidence="12" type="ORF">FRX31_009832</name>
</gene>
<reference evidence="12 13" key="1">
    <citation type="submission" date="2020-06" db="EMBL/GenBank/DDBJ databases">
        <title>Transcriptomic and genomic resources for Thalictrum thalictroides and T. hernandezii: Facilitating candidate gene discovery in an emerging model plant lineage.</title>
        <authorList>
            <person name="Arias T."/>
            <person name="Riano-Pachon D.M."/>
            <person name="Di Stilio V.S."/>
        </authorList>
    </citation>
    <scope>NUCLEOTIDE SEQUENCE [LARGE SCALE GENOMIC DNA]</scope>
    <source>
        <strain evidence="13">cv. WT478/WT964</strain>
        <tissue evidence="12">Leaves</tissue>
    </source>
</reference>
<dbReference type="Gene3D" id="1.10.630.10">
    <property type="entry name" value="Cytochrome P450"/>
    <property type="match status" value="1"/>
</dbReference>
<evidence type="ECO:0000256" key="9">
    <source>
        <dbReference type="ARBA" id="ARBA00023136"/>
    </source>
</evidence>
<dbReference type="Proteomes" id="UP000554482">
    <property type="component" value="Unassembled WGS sequence"/>
</dbReference>
<keyword evidence="6" id="KW-1133">Transmembrane helix</keyword>
<dbReference type="InterPro" id="IPR002403">
    <property type="entry name" value="Cyt_P450_E_grp-IV"/>
</dbReference>
<evidence type="ECO:0000256" key="10">
    <source>
        <dbReference type="PIRSR" id="PIRSR602403-1"/>
    </source>
</evidence>
<evidence type="ECO:0000256" key="3">
    <source>
        <dbReference type="ARBA" id="ARBA00022617"/>
    </source>
</evidence>
<dbReference type="GO" id="GO:0044550">
    <property type="term" value="P:secondary metabolite biosynthetic process"/>
    <property type="evidence" value="ECO:0007669"/>
    <property type="project" value="UniProtKB-ARBA"/>
</dbReference>
<evidence type="ECO:0000256" key="2">
    <source>
        <dbReference type="ARBA" id="ARBA00010617"/>
    </source>
</evidence>
<evidence type="ECO:0000256" key="11">
    <source>
        <dbReference type="RuleBase" id="RU000461"/>
    </source>
</evidence>
<name>A0A7J6WT86_THATH</name>
<protein>
    <submittedName>
        <fullName evidence="12">Cytochrome p450</fullName>
    </submittedName>
</protein>
<dbReference type="OrthoDB" id="785055at2759"/>
<evidence type="ECO:0000256" key="6">
    <source>
        <dbReference type="ARBA" id="ARBA00022989"/>
    </source>
</evidence>
<dbReference type="InterPro" id="IPR017972">
    <property type="entry name" value="Cyt_P450_CS"/>
</dbReference>
<evidence type="ECO:0000313" key="12">
    <source>
        <dbReference type="EMBL" id="KAF5200579.1"/>
    </source>
</evidence>